<organism evidence="3">
    <name type="scientific">marine sediment metagenome</name>
    <dbReference type="NCBI Taxonomy" id="412755"/>
    <lineage>
        <taxon>unclassified sequences</taxon>
        <taxon>metagenomes</taxon>
        <taxon>ecological metagenomes</taxon>
    </lineage>
</organism>
<dbReference type="InterPro" id="IPR001387">
    <property type="entry name" value="Cro/C1-type_HTH"/>
</dbReference>
<evidence type="ECO:0000256" key="1">
    <source>
        <dbReference type="SAM" id="MobiDB-lite"/>
    </source>
</evidence>
<dbReference type="Pfam" id="PF13560">
    <property type="entry name" value="HTH_31"/>
    <property type="match status" value="1"/>
</dbReference>
<dbReference type="SMART" id="SM00530">
    <property type="entry name" value="HTH_XRE"/>
    <property type="match status" value="1"/>
</dbReference>
<protein>
    <recommendedName>
        <fullName evidence="2">HTH cro/C1-type domain-containing protein</fullName>
    </recommendedName>
</protein>
<dbReference type="EMBL" id="LAZR01000008">
    <property type="protein sequence ID" value="KKO08793.1"/>
    <property type="molecule type" value="Genomic_DNA"/>
</dbReference>
<dbReference type="CDD" id="cd00093">
    <property type="entry name" value="HTH_XRE"/>
    <property type="match status" value="1"/>
</dbReference>
<feature type="compositionally biased region" description="Basic residues" evidence="1">
    <location>
        <begin position="94"/>
        <end position="104"/>
    </location>
</feature>
<comment type="caution">
    <text evidence="3">The sequence shown here is derived from an EMBL/GenBank/DDBJ whole genome shotgun (WGS) entry which is preliminary data.</text>
</comment>
<dbReference type="AlphaFoldDB" id="A0A0F9W941"/>
<feature type="region of interest" description="Disordered" evidence="1">
    <location>
        <begin position="79"/>
        <end position="131"/>
    </location>
</feature>
<proteinExistence type="predicted"/>
<evidence type="ECO:0000313" key="3">
    <source>
        <dbReference type="EMBL" id="KKO08793.1"/>
    </source>
</evidence>
<gene>
    <name evidence="3" type="ORF">LCGC14_0039120</name>
</gene>
<evidence type="ECO:0000259" key="2">
    <source>
        <dbReference type="PROSITE" id="PS50943"/>
    </source>
</evidence>
<dbReference type="SUPFAM" id="SSF47413">
    <property type="entry name" value="lambda repressor-like DNA-binding domains"/>
    <property type="match status" value="1"/>
</dbReference>
<dbReference type="GO" id="GO:0003677">
    <property type="term" value="F:DNA binding"/>
    <property type="evidence" value="ECO:0007669"/>
    <property type="project" value="InterPro"/>
</dbReference>
<name>A0A0F9W941_9ZZZZ</name>
<sequence length="131" mass="14653">MNGKTLVINKTLSDEAILVELGRRLSRHRIDAKLTQQALAEMSGISKSTLERIEAGAPSQLPNLIRVLRVLDMLPTLDHAIPAPAPRPMALLRNQRKPPQRVRPRQTPASAPDQTDRSETGKPWVWGDERQ</sequence>
<dbReference type="Gene3D" id="1.10.260.40">
    <property type="entry name" value="lambda repressor-like DNA-binding domains"/>
    <property type="match status" value="1"/>
</dbReference>
<dbReference type="InterPro" id="IPR010982">
    <property type="entry name" value="Lambda_DNA-bd_dom_sf"/>
</dbReference>
<reference evidence="3" key="1">
    <citation type="journal article" date="2015" name="Nature">
        <title>Complex archaea that bridge the gap between prokaryotes and eukaryotes.</title>
        <authorList>
            <person name="Spang A."/>
            <person name="Saw J.H."/>
            <person name="Jorgensen S.L."/>
            <person name="Zaremba-Niedzwiedzka K."/>
            <person name="Martijn J."/>
            <person name="Lind A.E."/>
            <person name="van Eijk R."/>
            <person name="Schleper C."/>
            <person name="Guy L."/>
            <person name="Ettema T.J."/>
        </authorList>
    </citation>
    <scope>NUCLEOTIDE SEQUENCE</scope>
</reference>
<feature type="domain" description="HTH cro/C1-type" evidence="2">
    <location>
        <begin position="25"/>
        <end position="77"/>
    </location>
</feature>
<dbReference type="PROSITE" id="PS50943">
    <property type="entry name" value="HTH_CROC1"/>
    <property type="match status" value="1"/>
</dbReference>
<accession>A0A0F9W941</accession>